<feature type="transmembrane region" description="Helical" evidence="1">
    <location>
        <begin position="67"/>
        <end position="91"/>
    </location>
</feature>
<reference evidence="3" key="1">
    <citation type="submission" date="2018-06" db="EMBL/GenBank/DDBJ databases">
        <title>Complete genome sequences of Mycoplasma anatis, M. anseris and M. cloacale type strains.</title>
        <authorList>
            <person name="Grozner D."/>
            <person name="Forro B."/>
            <person name="Sulyok K.M."/>
            <person name="Marton S."/>
            <person name="Kreizinger Z."/>
            <person name="Banyai K."/>
            <person name="Gyuranecz M."/>
        </authorList>
    </citation>
    <scope>NUCLEOTIDE SEQUENCE [LARGE SCALE GENOMIC DNA]</scope>
    <source>
        <strain evidence="3">ATCC 49234</strain>
    </source>
</reference>
<sequence length="284" mass="33928">MNFNFLLNPTTTASVLKLISKENKKAKISFIFHIFLQIIMYSSILFCLIYFDYYYTTWIKEEDNKPLIRFIGVSLCFIIYPIYLLFAYTIFKPIIKNYFLSIDTNNKNYLKLDILLNKKNVYFFKTHLLIWIAIVLFISISALHQIFLFQQNPHINELEMFYFPYLIIMCVLKTIITNSFNLVRFYKKIPYKTDIDIQIRNNRIEFFTFWLYFLLGALIIRIGELSHSNDISIFPAYVVIAICVVACLIPLAIMFKWLIKYLSLRKENVNKKTKDLMIFLPIVF</sequence>
<feature type="transmembrane region" description="Helical" evidence="1">
    <location>
        <begin position="204"/>
        <end position="222"/>
    </location>
</feature>
<keyword evidence="1" id="KW-0812">Transmembrane</keyword>
<protein>
    <submittedName>
        <fullName evidence="2">Uncharacterized protein</fullName>
    </submittedName>
</protein>
<evidence type="ECO:0000256" key="1">
    <source>
        <dbReference type="SAM" id="Phobius"/>
    </source>
</evidence>
<accession>A0A2Z4NCZ1</accession>
<feature type="transmembrane region" description="Helical" evidence="1">
    <location>
        <begin position="161"/>
        <end position="183"/>
    </location>
</feature>
<keyword evidence="3" id="KW-1185">Reference proteome</keyword>
<name>A0A2Z4NCZ1_9BACT</name>
<dbReference type="EMBL" id="CP030140">
    <property type="protein sequence ID" value="AWX69441.1"/>
    <property type="molecule type" value="Genomic_DNA"/>
</dbReference>
<dbReference type="KEGG" id="mane:DP065_01570"/>
<feature type="transmembrane region" description="Helical" evidence="1">
    <location>
        <begin position="234"/>
        <end position="259"/>
    </location>
</feature>
<keyword evidence="1" id="KW-1133">Transmembrane helix</keyword>
<dbReference type="RefSeq" id="WP_033178486.1">
    <property type="nucleotide sequence ID" value="NZ_CP030140.1"/>
</dbReference>
<keyword evidence="1" id="KW-0472">Membrane</keyword>
<evidence type="ECO:0000313" key="3">
    <source>
        <dbReference type="Proteomes" id="UP000250218"/>
    </source>
</evidence>
<gene>
    <name evidence="2" type="ORF">DP065_01570</name>
</gene>
<proteinExistence type="predicted"/>
<evidence type="ECO:0000313" key="2">
    <source>
        <dbReference type="EMBL" id="AWX69441.1"/>
    </source>
</evidence>
<organism evidence="2 3">
    <name type="scientific">[Mycoplasma] anseris</name>
    <dbReference type="NCBI Taxonomy" id="92400"/>
    <lineage>
        <taxon>Bacteria</taxon>
        <taxon>Bacillati</taxon>
        <taxon>Mycoplasmatota</taxon>
        <taxon>Mycoplasmoidales</taxon>
        <taxon>Metamycoplasmataceae</taxon>
        <taxon>Metamycoplasma</taxon>
    </lineage>
</organism>
<dbReference type="AlphaFoldDB" id="A0A2Z4NCZ1"/>
<feature type="transmembrane region" description="Helical" evidence="1">
    <location>
        <begin position="128"/>
        <end position="149"/>
    </location>
</feature>
<dbReference type="Proteomes" id="UP000250218">
    <property type="component" value="Chromosome"/>
</dbReference>
<feature type="transmembrane region" description="Helical" evidence="1">
    <location>
        <begin position="30"/>
        <end position="55"/>
    </location>
</feature>